<feature type="domain" description="Alpha/beta hydrolase fold-3" evidence="2">
    <location>
        <begin position="113"/>
        <end position="337"/>
    </location>
</feature>
<dbReference type="InterPro" id="IPR029058">
    <property type="entry name" value="AB_hydrolase_fold"/>
</dbReference>
<dbReference type="SUPFAM" id="SSF53474">
    <property type="entry name" value="alpha/beta-Hydrolases"/>
    <property type="match status" value="1"/>
</dbReference>
<sequence>MQFCHPRYSQFNMAATTLDASVEHAIPAEYADKLDPEWVKLWNEHGRHQRRADEVKIEEYRKNPSAYSFTYPTWPGPDVHRVEDIMVPVSQPKGTITVRVYSPEGPGPFPVHINMHGGGWVLGGLHSEAAWCRSVCSRVGIKVIDVDYRMAPEFLFPVAIYDCWDTIKWVGENAETLAVRPDSISIGGLSAGGHMAAVLSLMARDEGGPDLKLALMVVPSVDFRWSIAPEPLKSEVATEYPSVELFAHNPWGPRGRMDWFMDYWVPDIDGVRKAAIDDWRASPILASNFERLPPTHIVTAEFDLSRDESHAYGEILKKHGNDDKVTMKCYAGMPHAFGHYNHPDRGLAKSREYVDDTCEVIRSAHAVAQAALT</sequence>
<reference evidence="3 4" key="1">
    <citation type="submission" date="2015-01" db="EMBL/GenBank/DDBJ databases">
        <title>The Genome Sequence of Exophiala oligosperma CBS72588.</title>
        <authorList>
            <consortium name="The Broad Institute Genomics Platform"/>
            <person name="Cuomo C."/>
            <person name="de Hoog S."/>
            <person name="Gorbushina A."/>
            <person name="Stielow B."/>
            <person name="Teixiera M."/>
            <person name="Abouelleil A."/>
            <person name="Chapman S.B."/>
            <person name="Priest M."/>
            <person name="Young S.K."/>
            <person name="Wortman J."/>
            <person name="Nusbaum C."/>
            <person name="Birren B."/>
        </authorList>
    </citation>
    <scope>NUCLEOTIDE SEQUENCE [LARGE SCALE GENOMIC DNA]</scope>
    <source>
        <strain evidence="3 4">CBS 72588</strain>
    </source>
</reference>
<dbReference type="PANTHER" id="PTHR48081">
    <property type="entry name" value="AB HYDROLASE SUPERFAMILY PROTEIN C4A8.06C"/>
    <property type="match status" value="1"/>
</dbReference>
<dbReference type="Pfam" id="PF07859">
    <property type="entry name" value="Abhydrolase_3"/>
    <property type="match status" value="1"/>
</dbReference>
<keyword evidence="1" id="KW-0378">Hydrolase</keyword>
<evidence type="ECO:0000313" key="3">
    <source>
        <dbReference type="EMBL" id="KIW45418.1"/>
    </source>
</evidence>
<keyword evidence="4" id="KW-1185">Reference proteome</keyword>
<dbReference type="HOGENOM" id="CLU_012494_6_4_1"/>
<dbReference type="InterPro" id="IPR013094">
    <property type="entry name" value="AB_hydrolase_3"/>
</dbReference>
<dbReference type="AlphaFoldDB" id="A0A0D2DR93"/>
<evidence type="ECO:0000259" key="2">
    <source>
        <dbReference type="Pfam" id="PF07859"/>
    </source>
</evidence>
<dbReference type="Proteomes" id="UP000053342">
    <property type="component" value="Unassembled WGS sequence"/>
</dbReference>
<dbReference type="RefSeq" id="XP_016265634.1">
    <property type="nucleotide sequence ID" value="XM_016404629.1"/>
</dbReference>
<dbReference type="Gene3D" id="3.40.50.1820">
    <property type="entry name" value="alpha/beta hydrolase"/>
    <property type="match status" value="1"/>
</dbReference>
<dbReference type="EMBL" id="KN847334">
    <property type="protein sequence ID" value="KIW45418.1"/>
    <property type="molecule type" value="Genomic_DNA"/>
</dbReference>
<gene>
    <name evidence="3" type="ORF">PV06_03811</name>
</gene>
<proteinExistence type="predicted"/>
<accession>A0A0D2DR93</accession>
<name>A0A0D2DR93_9EURO</name>
<dbReference type="OrthoDB" id="408631at2759"/>
<evidence type="ECO:0000256" key="1">
    <source>
        <dbReference type="ARBA" id="ARBA00022801"/>
    </source>
</evidence>
<dbReference type="GeneID" id="27355885"/>
<protein>
    <recommendedName>
        <fullName evidence="2">Alpha/beta hydrolase fold-3 domain-containing protein</fullName>
    </recommendedName>
</protein>
<dbReference type="VEuPathDB" id="FungiDB:PV06_03811"/>
<dbReference type="InterPro" id="IPR050300">
    <property type="entry name" value="GDXG_lipolytic_enzyme"/>
</dbReference>
<dbReference type="STRING" id="215243.A0A0D2DR93"/>
<evidence type="ECO:0000313" key="4">
    <source>
        <dbReference type="Proteomes" id="UP000053342"/>
    </source>
</evidence>
<organism evidence="3 4">
    <name type="scientific">Exophiala oligosperma</name>
    <dbReference type="NCBI Taxonomy" id="215243"/>
    <lineage>
        <taxon>Eukaryota</taxon>
        <taxon>Fungi</taxon>
        <taxon>Dikarya</taxon>
        <taxon>Ascomycota</taxon>
        <taxon>Pezizomycotina</taxon>
        <taxon>Eurotiomycetes</taxon>
        <taxon>Chaetothyriomycetidae</taxon>
        <taxon>Chaetothyriales</taxon>
        <taxon>Herpotrichiellaceae</taxon>
        <taxon>Exophiala</taxon>
    </lineage>
</organism>
<dbReference type="PANTHER" id="PTHR48081:SF8">
    <property type="entry name" value="ALPHA_BETA HYDROLASE FOLD-3 DOMAIN-CONTAINING PROTEIN-RELATED"/>
    <property type="match status" value="1"/>
</dbReference>
<dbReference type="GO" id="GO:0016787">
    <property type="term" value="F:hydrolase activity"/>
    <property type="evidence" value="ECO:0007669"/>
    <property type="project" value="UniProtKB-KW"/>
</dbReference>